<evidence type="ECO:0000313" key="1">
    <source>
        <dbReference type="EMBL" id="AZI41127.1"/>
    </source>
</evidence>
<dbReference type="Proteomes" id="UP000281810">
    <property type="component" value="Chromosome"/>
</dbReference>
<reference evidence="2" key="1">
    <citation type="submission" date="2018-11" db="EMBL/GenBank/DDBJ databases">
        <title>Proposal to divide the Flavobacteriaceae and reorganize its genera based on Amino Acid Identity values calculated from whole genome sequences.</title>
        <authorList>
            <person name="Nicholson A.C."/>
            <person name="Gulvik C.A."/>
            <person name="Whitney A.M."/>
            <person name="Humrighouse B.W."/>
            <person name="Bell M."/>
            <person name="Holmes B."/>
            <person name="Steigerwalt A.B."/>
            <person name="Villarma A."/>
            <person name="Sheth M."/>
            <person name="Batra D."/>
            <person name="Pryor J."/>
            <person name="Bernardet J.-F."/>
            <person name="Hugo C."/>
            <person name="Kampfer P."/>
            <person name="Newman J.D."/>
            <person name="McQuiston J.R."/>
        </authorList>
    </citation>
    <scope>NUCLEOTIDE SEQUENCE [LARGE SCALE GENOMIC DNA]</scope>
    <source>
        <strain evidence="2">F5649</strain>
    </source>
</reference>
<organism evidence="1 2">
    <name type="scientific">Epilithonimonas vandammei</name>
    <dbReference type="NCBI Taxonomy" id="2487072"/>
    <lineage>
        <taxon>Bacteria</taxon>
        <taxon>Pseudomonadati</taxon>
        <taxon>Bacteroidota</taxon>
        <taxon>Flavobacteriia</taxon>
        <taxon>Flavobacteriales</taxon>
        <taxon>Weeksellaceae</taxon>
        <taxon>Chryseobacterium group</taxon>
        <taxon>Epilithonimonas</taxon>
    </lineage>
</organism>
<name>A0A3G8YAC4_9FLAO</name>
<keyword evidence="2" id="KW-1185">Reference proteome</keyword>
<dbReference type="RefSeq" id="WP_124803990.1">
    <property type="nucleotide sequence ID" value="NZ_CP034161.1"/>
</dbReference>
<dbReference type="OrthoDB" id="1704979at2"/>
<dbReference type="Gene3D" id="3.30.470.20">
    <property type="entry name" value="ATP-grasp fold, B domain"/>
    <property type="match status" value="1"/>
</dbReference>
<proteinExistence type="predicted"/>
<gene>
    <name evidence="1" type="ORF">EIB74_14715</name>
</gene>
<dbReference type="SUPFAM" id="SSF56059">
    <property type="entry name" value="Glutathione synthetase ATP-binding domain-like"/>
    <property type="match status" value="1"/>
</dbReference>
<evidence type="ECO:0000313" key="2">
    <source>
        <dbReference type="Proteomes" id="UP000281810"/>
    </source>
</evidence>
<dbReference type="EMBL" id="CP034161">
    <property type="protein sequence ID" value="AZI41127.1"/>
    <property type="molecule type" value="Genomic_DNA"/>
</dbReference>
<protein>
    <recommendedName>
        <fullName evidence="3">ATP-grasp domain-containing protein</fullName>
    </recommendedName>
</protein>
<evidence type="ECO:0008006" key="3">
    <source>
        <dbReference type="Google" id="ProtNLM"/>
    </source>
</evidence>
<dbReference type="AlphaFoldDB" id="A0A3G8YAC4"/>
<sequence>MNIIISPIFNQFFSGRVWMGIDYHLIKSELEAKYNAKVTVISFEKLKESLHEIEQNAVLFYSSVYNAEYLRFIQDTIKYIAIKRPDIILIPDENQLNSLDNKGYQELYKDLLGIENVAGKYYGDIDEVIRENNLIFPFVLKQLKGALSSGVQLIKNEQELVNFRRQVKKKSLKERAAYGLNKRNSFKKDSNLSPVTHLLEQNFEDVFSKRVPVVVQKFVPELECDYKVLVFGDKYFVVRRGIRENDFRASGSGKLQWETPPNEVLDYAENLMRKFKVPFISLDIGIDKENQCYLFEFQGTAFGPATLTAGDKFFQKINNVWQKTEGKFNLEQEYVYAINHFINENS</sequence>
<accession>A0A3G8YAC4</accession>